<dbReference type="EMBL" id="HBFX01013938">
    <property type="protein sequence ID" value="CAD8953843.1"/>
    <property type="molecule type" value="Transcribed_RNA"/>
</dbReference>
<evidence type="ECO:0000313" key="1">
    <source>
        <dbReference type="EMBL" id="CAD8953843.1"/>
    </source>
</evidence>
<organism evidence="1">
    <name type="scientific">Hemiselmis andersenii</name>
    <name type="common">Cryptophyte alga</name>
    <dbReference type="NCBI Taxonomy" id="464988"/>
    <lineage>
        <taxon>Eukaryota</taxon>
        <taxon>Cryptophyceae</taxon>
        <taxon>Cryptomonadales</taxon>
        <taxon>Hemiselmidaceae</taxon>
        <taxon>Hemiselmis</taxon>
    </lineage>
</organism>
<proteinExistence type="predicted"/>
<sequence>MAVLEGDELEKALLAFVKSQRSVADPAAVAAATDASFAKGIGGTKADHIAEKLMSEALRDTNLSQGAKASGESAFEAWIKGTSMAATKVANGKAAPPPGEYAKGKWIRTLNQQETCYLYVHTATYQVQGTRPEDYVGDDDGGPAVDPFASFPTTNLDGLKDTISDLWKGFKSALILCDGDSGYAEARAQLEKDGAIFLDVKPFVQGVIKTKIKFADHVETARQTAVKAMKAGKTMVIDLSDVGTPDWKEKICGVEAYKKVFPSWMLSPENNRECDKHGQIFKKEDKKDGPNGEDWDEHLNKTIVDYRIVYLSSCGPGNYEKDITLPFLPLGKWSAVRIKNVSNVREISIKALVTAIDEAVHAHGKVPLVLDETENTDTFLAFQHTSVIEMKGLILKKATIGIDGVREEMRKKLVEALKNGNTLLLRLTNSAPDLLGDYATDDCFPAKAVFGCRTEEIEEEEDPTEQQATGFGGMLGGATPGYNQQGAAPGAKTKGVFEVAGKEWLEKIYRDADKEAGACVARAGFKVVVTSSYPYEEAKAKLSQGMPFGAFQVIKVTE</sequence>
<reference evidence="1" key="1">
    <citation type="submission" date="2021-01" db="EMBL/GenBank/DDBJ databases">
        <authorList>
            <person name="Corre E."/>
            <person name="Pelletier E."/>
            <person name="Niang G."/>
            <person name="Scheremetjew M."/>
            <person name="Finn R."/>
            <person name="Kale V."/>
            <person name="Holt S."/>
            <person name="Cochrane G."/>
            <person name="Meng A."/>
            <person name="Brown T."/>
            <person name="Cohen L."/>
        </authorList>
    </citation>
    <scope>NUCLEOTIDE SEQUENCE</scope>
    <source>
        <strain evidence="1">CCMP644</strain>
    </source>
</reference>
<protein>
    <submittedName>
        <fullName evidence="1">Uncharacterized protein</fullName>
    </submittedName>
</protein>
<gene>
    <name evidence="1" type="ORF">HAND00432_LOCUS8380</name>
</gene>
<dbReference type="AlphaFoldDB" id="A0A7S1GXZ2"/>
<name>A0A7S1GXZ2_HEMAN</name>
<accession>A0A7S1GXZ2</accession>